<evidence type="ECO:0000313" key="1">
    <source>
        <dbReference type="EMBL" id="ABI51691.1"/>
    </source>
</evidence>
<sequence>MKNQNIFIKLKYKMNFNPKFLNSKLLLSQNKNNKIFCRNFIFTILVFDLFNTEKLTNNKTKFKNQFIPINYKFFIFKKRTHIGSFLRAPYKCKSAQFSLGLNRYFLLLSFYIKSDYNLNINNLKDFNKILNFIKSYNYFESILVTQVSRLFSIPLQVKIL</sequence>
<organism evidence="1">
    <name type="scientific">Tetrahymena paravorax</name>
    <dbReference type="NCBI Taxonomy" id="5905"/>
    <lineage>
        <taxon>Eukaryota</taxon>
        <taxon>Sar</taxon>
        <taxon>Alveolata</taxon>
        <taxon>Ciliophora</taxon>
        <taxon>Intramacronucleata</taxon>
        <taxon>Oligohymenophorea</taxon>
        <taxon>Hymenostomatida</taxon>
        <taxon>Tetrahymenina</taxon>
        <taxon>Tetrahymenidae</taxon>
        <taxon>Tetrahymena</taxon>
    </lineage>
</organism>
<protein>
    <submittedName>
        <fullName evidence="1">Ymf59</fullName>
    </submittedName>
</protein>
<reference evidence="1" key="1">
    <citation type="journal article" date="2007" name="PLoS ONE">
        <title>Complete mitochondrial genome sequence of three tetrahymena species reveals mutation hot spots and accelerated nonsynonymous substitutions in Ymf genes.</title>
        <authorList>
            <person name="Moradian M.M."/>
            <person name="Beglaryan D."/>
            <person name="Skozylas J.M."/>
            <person name="Kerikorian V."/>
        </authorList>
    </citation>
    <scope>NUCLEOTIDE SEQUENCE</scope>
    <source>
        <strain evidence="1">RP</strain>
    </source>
</reference>
<accession>Q09F60</accession>
<dbReference type="AlphaFoldDB" id="Q09F60"/>
<geneLocation type="mitochondrion" evidence="1"/>
<dbReference type="EMBL" id="DQ927304">
    <property type="protein sequence ID" value="ABI51691.1"/>
    <property type="molecule type" value="Genomic_DNA"/>
</dbReference>
<gene>
    <name evidence="1" type="primary">ymf59</name>
</gene>
<proteinExistence type="predicted"/>
<keyword evidence="1" id="KW-0496">Mitochondrion</keyword>
<name>Q09F60_TETPR</name>
<dbReference type="GeneID" id="4271455"/>
<dbReference type="RefSeq" id="YP_740782.1">
    <property type="nucleotide sequence ID" value="NC_008338.1"/>
</dbReference>